<dbReference type="Proteomes" id="UP000184383">
    <property type="component" value="Unassembled WGS sequence"/>
</dbReference>
<reference evidence="3" key="1">
    <citation type="journal article" date="2017" name="Genome Biol.">
        <title>Comparative genomics reveals high biological diversity and specific adaptations in the industrially and medically important fungal genus Aspergillus.</title>
        <authorList>
            <person name="de Vries R.P."/>
            <person name="Riley R."/>
            <person name="Wiebenga A."/>
            <person name="Aguilar-Osorio G."/>
            <person name="Amillis S."/>
            <person name="Uchima C.A."/>
            <person name="Anderluh G."/>
            <person name="Asadollahi M."/>
            <person name="Askin M."/>
            <person name="Barry K."/>
            <person name="Battaglia E."/>
            <person name="Bayram O."/>
            <person name="Benocci T."/>
            <person name="Braus-Stromeyer S.A."/>
            <person name="Caldana C."/>
            <person name="Canovas D."/>
            <person name="Cerqueira G.C."/>
            <person name="Chen F."/>
            <person name="Chen W."/>
            <person name="Choi C."/>
            <person name="Clum A."/>
            <person name="Dos Santos R.A."/>
            <person name="Damasio A.R."/>
            <person name="Diallinas G."/>
            <person name="Emri T."/>
            <person name="Fekete E."/>
            <person name="Flipphi M."/>
            <person name="Freyberg S."/>
            <person name="Gallo A."/>
            <person name="Gournas C."/>
            <person name="Habgood R."/>
            <person name="Hainaut M."/>
            <person name="Harispe M.L."/>
            <person name="Henrissat B."/>
            <person name="Hilden K.S."/>
            <person name="Hope R."/>
            <person name="Hossain A."/>
            <person name="Karabika E."/>
            <person name="Karaffa L."/>
            <person name="Karanyi Z."/>
            <person name="Krasevec N."/>
            <person name="Kuo A."/>
            <person name="Kusch H."/>
            <person name="LaButti K."/>
            <person name="Lagendijk E.L."/>
            <person name="Lapidus A."/>
            <person name="Levasseur A."/>
            <person name="Lindquist E."/>
            <person name="Lipzen A."/>
            <person name="Logrieco A.F."/>
            <person name="MacCabe A."/>
            <person name="Maekelae M.R."/>
            <person name="Malavazi I."/>
            <person name="Melin P."/>
            <person name="Meyer V."/>
            <person name="Mielnichuk N."/>
            <person name="Miskei M."/>
            <person name="Molnar A.P."/>
            <person name="Mule G."/>
            <person name="Ngan C.Y."/>
            <person name="Orejas M."/>
            <person name="Orosz E."/>
            <person name="Ouedraogo J.P."/>
            <person name="Overkamp K.M."/>
            <person name="Park H.-S."/>
            <person name="Perrone G."/>
            <person name="Piumi F."/>
            <person name="Punt P.J."/>
            <person name="Ram A.F."/>
            <person name="Ramon A."/>
            <person name="Rauscher S."/>
            <person name="Record E."/>
            <person name="Riano-Pachon D.M."/>
            <person name="Robert V."/>
            <person name="Roehrig J."/>
            <person name="Ruller R."/>
            <person name="Salamov A."/>
            <person name="Salih N.S."/>
            <person name="Samson R.A."/>
            <person name="Sandor E."/>
            <person name="Sanguinetti M."/>
            <person name="Schuetze T."/>
            <person name="Sepcic K."/>
            <person name="Shelest E."/>
            <person name="Sherlock G."/>
            <person name="Sophianopoulou V."/>
            <person name="Squina F.M."/>
            <person name="Sun H."/>
            <person name="Susca A."/>
            <person name="Todd R.B."/>
            <person name="Tsang A."/>
            <person name="Unkles S.E."/>
            <person name="van de Wiele N."/>
            <person name="van Rossen-Uffink D."/>
            <person name="Oliveira J.V."/>
            <person name="Vesth T.C."/>
            <person name="Visser J."/>
            <person name="Yu J.-H."/>
            <person name="Zhou M."/>
            <person name="Andersen M.R."/>
            <person name="Archer D.B."/>
            <person name="Baker S.E."/>
            <person name="Benoit I."/>
            <person name="Brakhage A.A."/>
            <person name="Braus G.H."/>
            <person name="Fischer R."/>
            <person name="Frisvad J.C."/>
            <person name="Goldman G.H."/>
            <person name="Houbraken J."/>
            <person name="Oakley B."/>
            <person name="Pocsi I."/>
            <person name="Scazzocchio C."/>
            <person name="Seiboth B."/>
            <person name="vanKuyk P.A."/>
            <person name="Wortman J."/>
            <person name="Dyer P.S."/>
            <person name="Grigoriev I.V."/>
        </authorList>
    </citation>
    <scope>NUCLEOTIDE SEQUENCE [LARGE SCALE GENOMIC DNA]</scope>
    <source>
        <strain evidence="3">DTO 134E9</strain>
    </source>
</reference>
<accession>A0A1L9RLM0</accession>
<evidence type="ECO:0000256" key="1">
    <source>
        <dbReference type="SAM" id="SignalP"/>
    </source>
</evidence>
<gene>
    <name evidence="2" type="ORF">ASPWEDRAFT_531408</name>
</gene>
<evidence type="ECO:0000313" key="3">
    <source>
        <dbReference type="Proteomes" id="UP000184383"/>
    </source>
</evidence>
<feature type="chain" id="PRO_5012363530" description="AA1-like domain-containing protein" evidence="1">
    <location>
        <begin position="19"/>
        <end position="128"/>
    </location>
</feature>
<dbReference type="OrthoDB" id="3497702at2759"/>
<sequence>MQFTITTVLSLLTASVAASPLQTREANQVTFALSNDQSGAYASVNFHADGTDQYLSSLFAGTSVAADGHVLASSAQLTAFPQTVVCTLKNNGVTIDTLTAQHTYVDLDAYAGSAYPINLDGGVINCWA</sequence>
<dbReference type="AlphaFoldDB" id="A0A1L9RLM0"/>
<evidence type="ECO:0008006" key="4">
    <source>
        <dbReference type="Google" id="ProtNLM"/>
    </source>
</evidence>
<name>A0A1L9RLM0_ASPWE</name>
<dbReference type="GeneID" id="63753684"/>
<dbReference type="RefSeq" id="XP_040689515.1">
    <property type="nucleotide sequence ID" value="XM_040837836.1"/>
</dbReference>
<protein>
    <recommendedName>
        <fullName evidence="4">AA1-like domain-containing protein</fullName>
    </recommendedName>
</protein>
<organism evidence="2 3">
    <name type="scientific">Aspergillus wentii DTO 134E9</name>
    <dbReference type="NCBI Taxonomy" id="1073089"/>
    <lineage>
        <taxon>Eukaryota</taxon>
        <taxon>Fungi</taxon>
        <taxon>Dikarya</taxon>
        <taxon>Ascomycota</taxon>
        <taxon>Pezizomycotina</taxon>
        <taxon>Eurotiomycetes</taxon>
        <taxon>Eurotiomycetidae</taxon>
        <taxon>Eurotiales</taxon>
        <taxon>Aspergillaceae</taxon>
        <taxon>Aspergillus</taxon>
        <taxon>Aspergillus subgen. Cremei</taxon>
    </lineage>
</organism>
<dbReference type="VEuPathDB" id="FungiDB:ASPWEDRAFT_531408"/>
<dbReference type="EMBL" id="KV878212">
    <property type="protein sequence ID" value="OJJ35839.1"/>
    <property type="molecule type" value="Genomic_DNA"/>
</dbReference>
<feature type="signal peptide" evidence="1">
    <location>
        <begin position="1"/>
        <end position="18"/>
    </location>
</feature>
<proteinExistence type="predicted"/>
<evidence type="ECO:0000313" key="2">
    <source>
        <dbReference type="EMBL" id="OJJ35839.1"/>
    </source>
</evidence>
<keyword evidence="1" id="KW-0732">Signal</keyword>
<keyword evidence="3" id="KW-1185">Reference proteome</keyword>